<evidence type="ECO:0000256" key="2">
    <source>
        <dbReference type="ARBA" id="ARBA00023125"/>
    </source>
</evidence>
<evidence type="ECO:0000256" key="1">
    <source>
        <dbReference type="ARBA" id="ARBA00023015"/>
    </source>
</evidence>
<keyword evidence="2" id="KW-0238">DNA-binding</keyword>
<dbReference type="PROSITE" id="PS00041">
    <property type="entry name" value="HTH_ARAC_FAMILY_1"/>
    <property type="match status" value="1"/>
</dbReference>
<dbReference type="Gene3D" id="1.10.10.60">
    <property type="entry name" value="Homeodomain-like"/>
    <property type="match status" value="1"/>
</dbReference>
<keyword evidence="1" id="KW-0805">Transcription regulation</keyword>
<accession>A0ABM8GKD6</accession>
<evidence type="ECO:0000259" key="4">
    <source>
        <dbReference type="PROSITE" id="PS01124"/>
    </source>
</evidence>
<dbReference type="Pfam" id="PF12833">
    <property type="entry name" value="HTH_18"/>
    <property type="match status" value="1"/>
</dbReference>
<dbReference type="PANTHER" id="PTHR46796">
    <property type="entry name" value="HTH-TYPE TRANSCRIPTIONAL ACTIVATOR RHAS-RELATED"/>
    <property type="match status" value="1"/>
</dbReference>
<dbReference type="SMART" id="SM00342">
    <property type="entry name" value="HTH_ARAC"/>
    <property type="match status" value="1"/>
</dbReference>
<feature type="domain" description="HTH araC/xylS-type" evidence="4">
    <location>
        <begin position="193"/>
        <end position="291"/>
    </location>
</feature>
<organism evidence="5 6">
    <name type="scientific">Frondihabitans sucicola</name>
    <dbReference type="NCBI Taxonomy" id="1268041"/>
    <lineage>
        <taxon>Bacteria</taxon>
        <taxon>Bacillati</taxon>
        <taxon>Actinomycetota</taxon>
        <taxon>Actinomycetes</taxon>
        <taxon>Micrococcales</taxon>
        <taxon>Microbacteriaceae</taxon>
        <taxon>Frondihabitans</taxon>
    </lineage>
</organism>
<dbReference type="InterPro" id="IPR050204">
    <property type="entry name" value="AraC_XylS_family_regulators"/>
</dbReference>
<evidence type="ECO:0000313" key="5">
    <source>
        <dbReference type="EMBL" id="BDZ48866.1"/>
    </source>
</evidence>
<dbReference type="PANTHER" id="PTHR46796:SF6">
    <property type="entry name" value="ARAC SUBFAMILY"/>
    <property type="match status" value="1"/>
</dbReference>
<dbReference type="InterPro" id="IPR018062">
    <property type="entry name" value="HTH_AraC-typ_CS"/>
</dbReference>
<keyword evidence="3" id="KW-0804">Transcription</keyword>
<dbReference type="SUPFAM" id="SSF46689">
    <property type="entry name" value="Homeodomain-like"/>
    <property type="match status" value="2"/>
</dbReference>
<evidence type="ECO:0000256" key="3">
    <source>
        <dbReference type="ARBA" id="ARBA00023163"/>
    </source>
</evidence>
<reference evidence="6" key="1">
    <citation type="journal article" date="2019" name="Int. J. Syst. Evol. Microbiol.">
        <title>The Global Catalogue of Microorganisms (GCM) 10K type strain sequencing project: providing services to taxonomists for standard genome sequencing and annotation.</title>
        <authorList>
            <consortium name="The Broad Institute Genomics Platform"/>
            <consortium name="The Broad Institute Genome Sequencing Center for Infectious Disease"/>
            <person name="Wu L."/>
            <person name="Ma J."/>
        </authorList>
    </citation>
    <scope>NUCLEOTIDE SEQUENCE [LARGE SCALE GENOMIC DNA]</scope>
    <source>
        <strain evidence="6">NBRC 108728</strain>
    </source>
</reference>
<evidence type="ECO:0000313" key="6">
    <source>
        <dbReference type="Proteomes" id="UP001321486"/>
    </source>
</evidence>
<proteinExistence type="predicted"/>
<sequence>MPPVQSEPSASDSVARSGGPAVVHAATYHMKRGEVLHNTYVESVCFVWTVSGSGTIECNGETFGDSGDFMLRLPWGHEVRATCNAPFQFGVVHVVPWLEQADDFVARVAVRSGDPLLGAPGRSGRGSGPAIAAIPAHSPSGARLTDLATYTVSRFLEERVEESALRSLGVLLMDESRDWDHSASGRQYPASLNRMMRFVDENLRSPLTARVIADSAAVSTSTAERLFLRHTGTSVRAWLRRRRMKVASVLLQNSDMHVREVAISVGIPDAFYFSRVFTAAFGVPPSQYADSVVRSRSSR</sequence>
<dbReference type="Proteomes" id="UP001321486">
    <property type="component" value="Chromosome"/>
</dbReference>
<keyword evidence="6" id="KW-1185">Reference proteome</keyword>
<protein>
    <recommendedName>
        <fullName evidence="4">HTH araC/xylS-type domain-containing protein</fullName>
    </recommendedName>
</protein>
<name>A0ABM8GKD6_9MICO</name>
<gene>
    <name evidence="5" type="ORF">GCM10025867_11070</name>
</gene>
<dbReference type="RefSeq" id="WP_286345774.1">
    <property type="nucleotide sequence ID" value="NZ_AP027732.1"/>
</dbReference>
<dbReference type="InterPro" id="IPR009057">
    <property type="entry name" value="Homeodomain-like_sf"/>
</dbReference>
<dbReference type="PROSITE" id="PS01124">
    <property type="entry name" value="HTH_ARAC_FAMILY_2"/>
    <property type="match status" value="1"/>
</dbReference>
<dbReference type="EMBL" id="AP027732">
    <property type="protein sequence ID" value="BDZ48866.1"/>
    <property type="molecule type" value="Genomic_DNA"/>
</dbReference>
<dbReference type="InterPro" id="IPR018060">
    <property type="entry name" value="HTH_AraC"/>
</dbReference>